<dbReference type="EMBL" id="CAXLJM020000003">
    <property type="protein sequence ID" value="CAL8068973.1"/>
    <property type="molecule type" value="Genomic_DNA"/>
</dbReference>
<name>A0ABP1PKR2_9HEXA</name>
<evidence type="ECO:0000313" key="1">
    <source>
        <dbReference type="EMBL" id="CAL8068973.1"/>
    </source>
</evidence>
<organism evidence="1 2">
    <name type="scientific">Orchesella dallaii</name>
    <dbReference type="NCBI Taxonomy" id="48710"/>
    <lineage>
        <taxon>Eukaryota</taxon>
        <taxon>Metazoa</taxon>
        <taxon>Ecdysozoa</taxon>
        <taxon>Arthropoda</taxon>
        <taxon>Hexapoda</taxon>
        <taxon>Collembola</taxon>
        <taxon>Entomobryomorpha</taxon>
        <taxon>Entomobryoidea</taxon>
        <taxon>Orchesellidae</taxon>
        <taxon>Orchesellinae</taxon>
        <taxon>Orchesella</taxon>
    </lineage>
</organism>
<gene>
    <name evidence="1" type="ORF">ODALV1_LOCUS551</name>
</gene>
<keyword evidence="2" id="KW-1185">Reference proteome</keyword>
<protein>
    <submittedName>
        <fullName evidence="1">Uncharacterized protein</fullName>
    </submittedName>
</protein>
<accession>A0ABP1PKR2</accession>
<evidence type="ECO:0000313" key="2">
    <source>
        <dbReference type="Proteomes" id="UP001642540"/>
    </source>
</evidence>
<comment type="caution">
    <text evidence="1">The sequence shown here is derived from an EMBL/GenBank/DDBJ whole genome shotgun (WGS) entry which is preliminary data.</text>
</comment>
<dbReference type="Proteomes" id="UP001642540">
    <property type="component" value="Unassembled WGS sequence"/>
</dbReference>
<sequence length="71" mass="7913">MKNCTSSMYQRTHTPPDHACDANPSGESFRCHGDCAVLKGDDGKVRKQCESDPYEWKDASGIILETVIHDE</sequence>
<proteinExistence type="predicted"/>
<reference evidence="1 2" key="1">
    <citation type="submission" date="2024-08" db="EMBL/GenBank/DDBJ databases">
        <authorList>
            <person name="Cucini C."/>
            <person name="Frati F."/>
        </authorList>
    </citation>
    <scope>NUCLEOTIDE SEQUENCE [LARGE SCALE GENOMIC DNA]</scope>
</reference>